<evidence type="ECO:0000256" key="1">
    <source>
        <dbReference type="SAM" id="Phobius"/>
    </source>
</evidence>
<reference evidence="2 3" key="1">
    <citation type="submission" date="2020-08" db="EMBL/GenBank/DDBJ databases">
        <title>Genomic Encyclopedia of Type Strains, Phase IV (KMG-IV): sequencing the most valuable type-strain genomes for metagenomic binning, comparative biology and taxonomic classification.</title>
        <authorList>
            <person name="Goeker M."/>
        </authorList>
    </citation>
    <scope>NUCLEOTIDE SEQUENCE [LARGE SCALE GENOMIC DNA]</scope>
    <source>
        <strain evidence="2 3">DSM 101806</strain>
    </source>
</reference>
<keyword evidence="1" id="KW-1133">Transmembrane helix</keyword>
<feature type="transmembrane region" description="Helical" evidence="1">
    <location>
        <begin position="129"/>
        <end position="152"/>
    </location>
</feature>
<evidence type="ECO:0000313" key="2">
    <source>
        <dbReference type="EMBL" id="MBB4100244.1"/>
    </source>
</evidence>
<feature type="transmembrane region" description="Helical" evidence="1">
    <location>
        <begin position="252"/>
        <end position="271"/>
    </location>
</feature>
<feature type="transmembrane region" description="Helical" evidence="1">
    <location>
        <begin position="206"/>
        <end position="227"/>
    </location>
</feature>
<dbReference type="Proteomes" id="UP000557392">
    <property type="component" value="Unassembled WGS sequence"/>
</dbReference>
<dbReference type="RefSeq" id="WP_183999557.1">
    <property type="nucleotide sequence ID" value="NZ_JACIEH010000003.1"/>
</dbReference>
<feature type="transmembrane region" description="Helical" evidence="1">
    <location>
        <begin position="334"/>
        <end position="357"/>
    </location>
</feature>
<keyword evidence="1" id="KW-0812">Transmembrane</keyword>
<feature type="transmembrane region" description="Helical" evidence="1">
    <location>
        <begin position="164"/>
        <end position="194"/>
    </location>
</feature>
<dbReference type="EMBL" id="JACIEH010000003">
    <property type="protein sequence ID" value="MBB4100244.1"/>
    <property type="molecule type" value="Genomic_DNA"/>
</dbReference>
<comment type="caution">
    <text evidence="2">The sequence shown here is derived from an EMBL/GenBank/DDBJ whole genome shotgun (WGS) entry which is preliminary data.</text>
</comment>
<feature type="transmembrane region" description="Helical" evidence="1">
    <location>
        <begin position="12"/>
        <end position="31"/>
    </location>
</feature>
<name>A0A7W6JVB9_9SPHN</name>
<proteinExistence type="predicted"/>
<organism evidence="2 3">
    <name type="scientific">Sphingomonas kyeonggiensis</name>
    <dbReference type="NCBI Taxonomy" id="1268553"/>
    <lineage>
        <taxon>Bacteria</taxon>
        <taxon>Pseudomonadati</taxon>
        <taxon>Pseudomonadota</taxon>
        <taxon>Alphaproteobacteria</taxon>
        <taxon>Sphingomonadales</taxon>
        <taxon>Sphingomonadaceae</taxon>
        <taxon>Sphingomonas</taxon>
    </lineage>
</organism>
<accession>A0A7W6JVB9</accession>
<keyword evidence="1" id="KW-0472">Membrane</keyword>
<protein>
    <submittedName>
        <fullName evidence="2">Uncharacterized protein</fullName>
    </submittedName>
</protein>
<feature type="transmembrane region" description="Helical" evidence="1">
    <location>
        <begin position="87"/>
        <end position="108"/>
    </location>
</feature>
<dbReference type="AlphaFoldDB" id="A0A7W6JVB9"/>
<dbReference type="PROSITE" id="PS51257">
    <property type="entry name" value="PROKAR_LIPOPROTEIN"/>
    <property type="match status" value="1"/>
</dbReference>
<gene>
    <name evidence="2" type="ORF">GGR46_003816</name>
</gene>
<feature type="transmembrane region" description="Helical" evidence="1">
    <location>
        <begin position="278"/>
        <end position="296"/>
    </location>
</feature>
<evidence type="ECO:0000313" key="3">
    <source>
        <dbReference type="Proteomes" id="UP000557392"/>
    </source>
</evidence>
<sequence>MERSTGNWWETRWFALAAILASCVPLLAPALPPLADLPGHIGRYHIAAQLHASADLQRHWIFQWSLVGNLGVDLIVQALSPVLDAEAAAKLVVLLIPPLWVSGLILLARRAGGSLSPAAAFGFPLVYGYAFQFGFVNFMLAAGLALHALLLWCALSSRPALRSVLFVPIAFVLWIAHSFGWGMFGLLAFAAEWVRQREAGRGRGAALVRAGAWCLPLAGPALLMLGAPSGDGALWDWKAKASWFPSLLRERWKWYDVGCAALLFALLWAAVRDRRLRFDPLTGTAALLCLIAFVALPRLIVGGAYVDMRMLAPALALALAAVRVRPGHARLERWLALAGAGFFALRITTSTIAFLLFAQTQQAALEAVDHIPRGAGVLVLVNEPCSSQWHSDRLGHIAGIAVARRDVFENGQWALEGQQLLRARHPEADPYRIDPSQLVYPAVCEYKTTHFDEAIRDFDRGTFRYVWTLDFPARPALAGDVRLVWSNKVSALYAVK</sequence>
<keyword evidence="3" id="KW-1185">Reference proteome</keyword>